<name>A0A067BYI2_SAPPC</name>
<evidence type="ECO:0000259" key="3">
    <source>
        <dbReference type="PROSITE" id="PS50222"/>
    </source>
</evidence>
<dbReference type="GeneID" id="24133661"/>
<feature type="compositionally biased region" description="Basic and acidic residues" evidence="2">
    <location>
        <begin position="132"/>
        <end position="141"/>
    </location>
</feature>
<evidence type="ECO:0000256" key="2">
    <source>
        <dbReference type="SAM" id="MobiDB-lite"/>
    </source>
</evidence>
<dbReference type="OrthoDB" id="168431at2759"/>
<dbReference type="InterPro" id="IPR002048">
    <property type="entry name" value="EF_hand_dom"/>
</dbReference>
<dbReference type="VEuPathDB" id="FungiDB:SPRG_11637"/>
<dbReference type="KEGG" id="spar:SPRG_11637"/>
<reference evidence="4 5" key="1">
    <citation type="journal article" date="2013" name="PLoS Genet.">
        <title>Distinctive expansion of potential virulence genes in the genome of the oomycete fish pathogen Saprolegnia parasitica.</title>
        <authorList>
            <person name="Jiang R.H."/>
            <person name="de Bruijn I."/>
            <person name="Haas B.J."/>
            <person name="Belmonte R."/>
            <person name="Lobach L."/>
            <person name="Christie J."/>
            <person name="van den Ackerveken G."/>
            <person name="Bottin A."/>
            <person name="Bulone V."/>
            <person name="Diaz-Moreno S.M."/>
            <person name="Dumas B."/>
            <person name="Fan L."/>
            <person name="Gaulin E."/>
            <person name="Govers F."/>
            <person name="Grenville-Briggs L.J."/>
            <person name="Horner N.R."/>
            <person name="Levin J.Z."/>
            <person name="Mammella M."/>
            <person name="Meijer H.J."/>
            <person name="Morris P."/>
            <person name="Nusbaum C."/>
            <person name="Oome S."/>
            <person name="Phillips A.J."/>
            <person name="van Rooyen D."/>
            <person name="Rzeszutek E."/>
            <person name="Saraiva M."/>
            <person name="Secombes C.J."/>
            <person name="Seidl M.F."/>
            <person name="Snel B."/>
            <person name="Stassen J.H."/>
            <person name="Sykes S."/>
            <person name="Tripathy S."/>
            <person name="van den Berg H."/>
            <person name="Vega-Arreguin J.C."/>
            <person name="Wawra S."/>
            <person name="Young S.K."/>
            <person name="Zeng Q."/>
            <person name="Dieguez-Uribeondo J."/>
            <person name="Russ C."/>
            <person name="Tyler B.M."/>
            <person name="van West P."/>
        </authorList>
    </citation>
    <scope>NUCLEOTIDE SEQUENCE [LARGE SCALE GENOMIC DNA]</scope>
    <source>
        <strain evidence="4 5">CBS 223.65</strain>
    </source>
</reference>
<dbReference type="Proteomes" id="UP000030745">
    <property type="component" value="Unassembled WGS sequence"/>
</dbReference>
<dbReference type="PROSITE" id="PS00018">
    <property type="entry name" value="EF_HAND_1"/>
    <property type="match status" value="1"/>
</dbReference>
<keyword evidence="5" id="KW-1185">Reference proteome</keyword>
<accession>A0A067BYI2</accession>
<feature type="compositionally biased region" description="Polar residues" evidence="2">
    <location>
        <begin position="734"/>
        <end position="757"/>
    </location>
</feature>
<feature type="region of interest" description="Disordered" evidence="2">
    <location>
        <begin position="629"/>
        <end position="659"/>
    </location>
</feature>
<feature type="compositionally biased region" description="Low complexity" evidence="2">
    <location>
        <begin position="715"/>
        <end position="733"/>
    </location>
</feature>
<dbReference type="EMBL" id="KK583255">
    <property type="protein sequence ID" value="KDO23323.1"/>
    <property type="molecule type" value="Genomic_DNA"/>
</dbReference>
<evidence type="ECO:0000313" key="5">
    <source>
        <dbReference type="Proteomes" id="UP000030745"/>
    </source>
</evidence>
<keyword evidence="1" id="KW-0106">Calcium</keyword>
<gene>
    <name evidence="4" type="ORF">SPRG_11637</name>
</gene>
<dbReference type="RefSeq" id="XP_012205975.1">
    <property type="nucleotide sequence ID" value="XM_012350585.1"/>
</dbReference>
<dbReference type="InterPro" id="IPR011992">
    <property type="entry name" value="EF-hand-dom_pair"/>
</dbReference>
<dbReference type="GO" id="GO:0005509">
    <property type="term" value="F:calcium ion binding"/>
    <property type="evidence" value="ECO:0007669"/>
    <property type="project" value="InterPro"/>
</dbReference>
<dbReference type="PROSITE" id="PS50222">
    <property type="entry name" value="EF_HAND_2"/>
    <property type="match status" value="1"/>
</dbReference>
<dbReference type="AlphaFoldDB" id="A0A067BYI2"/>
<feature type="region of interest" description="Disordered" evidence="2">
    <location>
        <begin position="680"/>
        <end position="757"/>
    </location>
</feature>
<organism evidence="4 5">
    <name type="scientific">Saprolegnia parasitica (strain CBS 223.65)</name>
    <dbReference type="NCBI Taxonomy" id="695850"/>
    <lineage>
        <taxon>Eukaryota</taxon>
        <taxon>Sar</taxon>
        <taxon>Stramenopiles</taxon>
        <taxon>Oomycota</taxon>
        <taxon>Saprolegniomycetes</taxon>
        <taxon>Saprolegniales</taxon>
        <taxon>Saprolegniaceae</taxon>
        <taxon>Saprolegnia</taxon>
    </lineage>
</organism>
<protein>
    <recommendedName>
        <fullName evidence="3">EF-hand domain-containing protein</fullName>
    </recommendedName>
</protein>
<feature type="domain" description="EF-hand" evidence="3">
    <location>
        <begin position="237"/>
        <end position="272"/>
    </location>
</feature>
<evidence type="ECO:0000313" key="4">
    <source>
        <dbReference type="EMBL" id="KDO23323.1"/>
    </source>
</evidence>
<feature type="region of interest" description="Disordered" evidence="2">
    <location>
        <begin position="132"/>
        <end position="201"/>
    </location>
</feature>
<feature type="compositionally biased region" description="Low complexity" evidence="2">
    <location>
        <begin position="175"/>
        <end position="187"/>
    </location>
</feature>
<sequence>MDFEPEYALLRAATERAWAIEKRLGVSMLDYHMDDHRRMDWRTMDIPRDVASRIAHIATKLRHDPSMEIAAPKPLRRKPAVKPKAPVVATVVVPPRAAPKPEVPVPTVPARVIQPANEARATALRKEIRDARAQKENEAAKKKTLPKRVLKQEPPSLAAAPRSIDPLPVAQLTTPPHASSASAPSSPVRAHLPPRRVAPPEVPSAIGKQVLSDRRTMPSATFGFPGDVVYGGPRSGPSMTLLRRLFNDLDSDRDGYLNALEVSVALHRLRITLHPTRITLFFEQAAQLAHSSRRLIDFRQFAAFVLAAHEHPARDMIAVAPRKQPPPPISTTAPIVVADTTGDAPPMQVVEASVTDYVVNRIVESLQSEMPSEVAESLDENVLRELTRQLLADHSRSAADVNDFEPSQLTAPPEIHELEPDDDRNMLDLVKTLVQNELRREVVSTPPTTIPPPPIAAKEVADMATDTTDLASPEPPSPVVEDKEVQVVVDEVEATPAPSWTLADLPGKTLLGKLLHASPDQRASIAQQRTEERTPLMTTLRALRMQRLRRTAVPAPLATTPIVLAPSRTVLEMPPPPAPPMSPVEASYLAWARQEPEIVPVASKLYTVPIEREVAASLASLSRSSEVSASWSSESQCNGNLDDGVSEGELVEPNTLSDGEILDDPLVRATFYHTQKLSLQRKKERRRLSPSSSIESGELFHQRDIFPNPCDSPRSESSAPHSRASSSSSSSSSKGSFTGSIRATSSTGSFESGQCVP</sequence>
<evidence type="ECO:0000256" key="1">
    <source>
        <dbReference type="ARBA" id="ARBA00022837"/>
    </source>
</evidence>
<dbReference type="OMA" id="RRMDWRT"/>
<proteinExistence type="predicted"/>
<dbReference type="SUPFAM" id="SSF47473">
    <property type="entry name" value="EF-hand"/>
    <property type="match status" value="1"/>
</dbReference>
<dbReference type="Gene3D" id="1.10.238.10">
    <property type="entry name" value="EF-hand"/>
    <property type="match status" value="1"/>
</dbReference>
<dbReference type="InterPro" id="IPR018247">
    <property type="entry name" value="EF_Hand_1_Ca_BS"/>
</dbReference>